<sequence>MNNAFIIGTGRCGTTYLAQVLNAHSQVCVPPEMQCIFEYDTNGSRFYENIALGAIGDAAVAADLLERCCPHDLARFFNYREYCEGLEYPLRSMQDFFAGYYDAIAKSHNKKILIEQTPWYGQRLDIMTRVFPDAKFIHVVRDGRDVALSFARTPWWFKKAELNLARWANEIKKIAADAAALLSAENYLVVKYENLVADTHAEVLRICNFLGITLESSQLDPAGYIDYDSYCRFDMENLSSTAYLNWKKGKGSSSSFQGSAYAWKKDKVSQFQNVPERIKESLTLFGYDVSDDADDTQQSQSSNYNVKVYLATLEAKVADLCETVAGRELTINDQSVHIRSIESELSIRAQRIAEFEQELTARGQHIAGLASTIDDQIKHITGLDSELSNRAKRLADFEAELKARTQHIAGLNQAIEDLTHSIEDHEADRLAHIRQEADMAVELSARGEHISNLNQLIDDQTKYIAELVTELAMRAEQYAAYEAEVIACAERKAVLEKALVDQAQQVHHLDAELLLCGERLAEYETAAASLKSHLAELNDTVSAQEQRIHNLDAALLDAGDQHTLLQQALRSREDDIAKLDANVNQQAIQISELSADLSRRVDHINELEEEKGVQNAEIRALENNILTQQARIIELTTDALRMKEALDQLNASWCGRLQAFRQKLHK</sequence>
<reference evidence="3 4" key="1">
    <citation type="submission" date="2020-04" db="EMBL/GenBank/DDBJ databases">
        <title>Molecular characterization of pseudomonads from Agaricus bisporus reveal novel blotch 2 pathogens in Western Europe.</title>
        <authorList>
            <person name="Taparia T."/>
            <person name="Krijger M."/>
            <person name="Haynes E."/>
            <person name="Elpinstone J.G."/>
            <person name="Noble R."/>
            <person name="Van Der Wolf J."/>
        </authorList>
    </citation>
    <scope>NUCLEOTIDE SEQUENCE [LARGE SCALE GENOMIC DNA]</scope>
    <source>
        <strain evidence="3 4">IPO3765</strain>
    </source>
</reference>
<comment type="caution">
    <text evidence="3">The sequence shown here is derived from an EMBL/GenBank/DDBJ whole genome shotgun (WGS) entry which is preliminary data.</text>
</comment>
<dbReference type="SUPFAM" id="SSF52540">
    <property type="entry name" value="P-loop containing nucleoside triphosphate hydrolases"/>
    <property type="match status" value="1"/>
</dbReference>
<keyword evidence="2" id="KW-0175">Coiled coil</keyword>
<keyword evidence="1 3" id="KW-0808">Transferase</keyword>
<feature type="coiled-coil region" evidence="2">
    <location>
        <begin position="520"/>
        <end position="638"/>
    </location>
</feature>
<accession>A0A7Y8KM38</accession>
<dbReference type="Proteomes" id="UP000561369">
    <property type="component" value="Unassembled WGS sequence"/>
</dbReference>
<dbReference type="InterPro" id="IPR026634">
    <property type="entry name" value="TPST-like"/>
</dbReference>
<dbReference type="PANTHER" id="PTHR12788:SF10">
    <property type="entry name" value="PROTEIN-TYROSINE SULFOTRANSFERASE"/>
    <property type="match status" value="1"/>
</dbReference>
<evidence type="ECO:0000313" key="4">
    <source>
        <dbReference type="Proteomes" id="UP000561369"/>
    </source>
</evidence>
<organism evidence="3 4">
    <name type="scientific">Pseudomonas salomonii</name>
    <dbReference type="NCBI Taxonomy" id="191391"/>
    <lineage>
        <taxon>Bacteria</taxon>
        <taxon>Pseudomonadati</taxon>
        <taxon>Pseudomonadota</taxon>
        <taxon>Gammaproteobacteria</taxon>
        <taxon>Pseudomonadales</taxon>
        <taxon>Pseudomonadaceae</taxon>
        <taxon>Pseudomonas</taxon>
    </lineage>
</organism>
<dbReference type="PANTHER" id="PTHR12788">
    <property type="entry name" value="PROTEIN-TYROSINE SULFOTRANSFERASE 2"/>
    <property type="match status" value="1"/>
</dbReference>
<protein>
    <submittedName>
        <fullName evidence="3">Sulfotransferase</fullName>
    </submittedName>
</protein>
<dbReference type="AlphaFoldDB" id="A0A7Y8KM38"/>
<dbReference type="EMBL" id="JACAQV010000005">
    <property type="protein sequence ID" value="NWF06880.1"/>
    <property type="molecule type" value="Genomic_DNA"/>
</dbReference>
<evidence type="ECO:0000256" key="1">
    <source>
        <dbReference type="ARBA" id="ARBA00022679"/>
    </source>
</evidence>
<dbReference type="Gene3D" id="3.40.50.300">
    <property type="entry name" value="P-loop containing nucleotide triphosphate hydrolases"/>
    <property type="match status" value="1"/>
</dbReference>
<evidence type="ECO:0000313" key="3">
    <source>
        <dbReference type="EMBL" id="NWF06880.1"/>
    </source>
</evidence>
<name>A0A7Y8KM38_9PSED</name>
<dbReference type="Gene3D" id="1.10.287.1490">
    <property type="match status" value="2"/>
</dbReference>
<dbReference type="GO" id="GO:0008476">
    <property type="term" value="F:protein-tyrosine sulfotransferase activity"/>
    <property type="evidence" value="ECO:0007669"/>
    <property type="project" value="InterPro"/>
</dbReference>
<dbReference type="Pfam" id="PF13469">
    <property type="entry name" value="Sulfotransfer_3"/>
    <property type="match status" value="1"/>
</dbReference>
<evidence type="ECO:0000256" key="2">
    <source>
        <dbReference type="SAM" id="Coils"/>
    </source>
</evidence>
<dbReference type="RefSeq" id="WP_065929828.1">
    <property type="nucleotide sequence ID" value="NZ_JACAQV010000005.1"/>
</dbReference>
<gene>
    <name evidence="3" type="ORF">HX810_04220</name>
</gene>
<proteinExistence type="predicted"/>
<dbReference type="InterPro" id="IPR027417">
    <property type="entry name" value="P-loop_NTPase"/>
</dbReference>